<evidence type="ECO:0000256" key="2">
    <source>
        <dbReference type="ARBA" id="ARBA00022553"/>
    </source>
</evidence>
<proteinExistence type="inferred from homology"/>
<organism evidence="9 10">
    <name type="scientific">Actinocorallia libanotica</name>
    <dbReference type="NCBI Taxonomy" id="46162"/>
    <lineage>
        <taxon>Bacteria</taxon>
        <taxon>Bacillati</taxon>
        <taxon>Actinomycetota</taxon>
        <taxon>Actinomycetes</taxon>
        <taxon>Streptosporangiales</taxon>
        <taxon>Thermomonosporaceae</taxon>
        <taxon>Actinocorallia</taxon>
    </lineage>
</organism>
<dbReference type="Gene3D" id="3.90.640.10">
    <property type="entry name" value="Actin, Chain A, domain 4"/>
    <property type="match status" value="1"/>
</dbReference>
<evidence type="ECO:0000256" key="1">
    <source>
        <dbReference type="ARBA" id="ARBA00007381"/>
    </source>
</evidence>
<dbReference type="PANTHER" id="PTHR19375">
    <property type="entry name" value="HEAT SHOCK PROTEIN 70KDA"/>
    <property type="match status" value="1"/>
</dbReference>
<evidence type="ECO:0000313" key="10">
    <source>
        <dbReference type="Proteomes" id="UP001500665"/>
    </source>
</evidence>
<dbReference type="InterPro" id="IPR043129">
    <property type="entry name" value="ATPase_NBD"/>
</dbReference>
<dbReference type="SUPFAM" id="SSF100920">
    <property type="entry name" value="Heat shock protein 70kD (HSP70), peptide-binding domain"/>
    <property type="match status" value="1"/>
</dbReference>
<protein>
    <submittedName>
        <fullName evidence="9">Molecular chaperone DnaK</fullName>
    </submittedName>
</protein>
<dbReference type="SUPFAM" id="SSF53067">
    <property type="entry name" value="Actin-like ATPase domain"/>
    <property type="match status" value="2"/>
</dbReference>
<keyword evidence="3 7" id="KW-0547">Nucleotide-binding</keyword>
<evidence type="ECO:0000313" key="9">
    <source>
        <dbReference type="EMBL" id="GAA0955475.1"/>
    </source>
</evidence>
<evidence type="ECO:0000256" key="8">
    <source>
        <dbReference type="SAM" id="MobiDB-lite"/>
    </source>
</evidence>
<sequence>MARAIGIDLGTTKAMAAVLEDGEPTVVADAEGVSTTPSIVAFEENGRPVVGGVAFDRAKTTAQPVIPAVLWRMGVAGRPIHVGAKTYAPQQISAFVLQKLKRDAEAHLGEPVTDVVIAAPARFNDHQRQAVEEAARIAGMNVLRIISASSAAGLAHHLATRDEATVLVFDLGGGTLDISVLEMCDGVVEVKAVAGGTLLGGDDWDDRIVDRLIAGFRNKHGIDPTTDDMALRRLREAAERAKIELSGSTETKIVLRYLHGGPAGLFHLEETLTRARFQELTADLLERCKEPFRQVLEDAWISVGDIDRVILAGGSTRMPAIVALVRELSGKEPERIPEESIAVGAALQAGVLKGEVKDVLPLDVTPLSLGIETEGGAFTKVVERNTMIPTRHSETFSTHEDGQSTFDVCVYQGEREIAAYNEKLGAFQLTGLPPAPRGVPQIEVTFDIDANGIVNVSAKDLGTGKEQSMVISGGSALPKDDIERMTREAEQYAEEDRRNKE</sequence>
<name>A0ABN1RDX4_9ACTN</name>
<evidence type="ECO:0000256" key="5">
    <source>
        <dbReference type="ARBA" id="ARBA00023016"/>
    </source>
</evidence>
<dbReference type="InterPro" id="IPR013126">
    <property type="entry name" value="Hsp_70_fam"/>
</dbReference>
<dbReference type="Proteomes" id="UP001500665">
    <property type="component" value="Unassembled WGS sequence"/>
</dbReference>
<dbReference type="PRINTS" id="PR00301">
    <property type="entry name" value="HEATSHOCK70"/>
</dbReference>
<dbReference type="Pfam" id="PF00012">
    <property type="entry name" value="HSP70"/>
    <property type="match status" value="2"/>
</dbReference>
<dbReference type="EMBL" id="BAAAHH010000016">
    <property type="protein sequence ID" value="GAA0955475.1"/>
    <property type="molecule type" value="Genomic_DNA"/>
</dbReference>
<evidence type="ECO:0000256" key="6">
    <source>
        <dbReference type="ARBA" id="ARBA00023186"/>
    </source>
</evidence>
<keyword evidence="2" id="KW-0597">Phosphoprotein</keyword>
<comment type="similarity">
    <text evidence="1 7">Belongs to the heat shock protein 70 family.</text>
</comment>
<dbReference type="PROSITE" id="PS00329">
    <property type="entry name" value="HSP70_2"/>
    <property type="match status" value="1"/>
</dbReference>
<gene>
    <name evidence="9" type="primary">dnaK_2</name>
    <name evidence="9" type="ORF">GCM10009550_40370</name>
</gene>
<keyword evidence="10" id="KW-1185">Reference proteome</keyword>
<reference evidence="9 10" key="1">
    <citation type="journal article" date="2019" name="Int. J. Syst. Evol. Microbiol.">
        <title>The Global Catalogue of Microorganisms (GCM) 10K type strain sequencing project: providing services to taxonomists for standard genome sequencing and annotation.</title>
        <authorList>
            <consortium name="The Broad Institute Genomics Platform"/>
            <consortium name="The Broad Institute Genome Sequencing Center for Infectious Disease"/>
            <person name="Wu L."/>
            <person name="Ma J."/>
        </authorList>
    </citation>
    <scope>NUCLEOTIDE SEQUENCE [LARGE SCALE GENOMIC DNA]</scope>
    <source>
        <strain evidence="9 10">JCM 10696</strain>
    </source>
</reference>
<dbReference type="InterPro" id="IPR029047">
    <property type="entry name" value="HSP70_peptide-bd_sf"/>
</dbReference>
<dbReference type="Gene3D" id="2.60.34.10">
    <property type="entry name" value="Substrate Binding Domain Of DNAk, Chain A, domain 1"/>
    <property type="match status" value="1"/>
</dbReference>
<evidence type="ECO:0000256" key="7">
    <source>
        <dbReference type="RuleBase" id="RU003322"/>
    </source>
</evidence>
<accession>A0ABN1RDX4</accession>
<dbReference type="Gene3D" id="3.30.420.40">
    <property type="match status" value="2"/>
</dbReference>
<feature type="compositionally biased region" description="Basic and acidic residues" evidence="8">
    <location>
        <begin position="478"/>
        <end position="501"/>
    </location>
</feature>
<dbReference type="InterPro" id="IPR018181">
    <property type="entry name" value="Heat_shock_70_CS"/>
</dbReference>
<comment type="caution">
    <text evidence="9">The sequence shown here is derived from an EMBL/GenBank/DDBJ whole genome shotgun (WGS) entry which is preliminary data.</text>
</comment>
<evidence type="ECO:0000256" key="3">
    <source>
        <dbReference type="ARBA" id="ARBA00022741"/>
    </source>
</evidence>
<keyword evidence="4 7" id="KW-0067">ATP-binding</keyword>
<dbReference type="PROSITE" id="PS01036">
    <property type="entry name" value="HSP70_3"/>
    <property type="match status" value="1"/>
</dbReference>
<dbReference type="NCBIfam" id="NF001413">
    <property type="entry name" value="PRK00290.1"/>
    <property type="match status" value="1"/>
</dbReference>
<evidence type="ECO:0000256" key="4">
    <source>
        <dbReference type="ARBA" id="ARBA00022840"/>
    </source>
</evidence>
<keyword evidence="5" id="KW-0346">Stress response</keyword>
<keyword evidence="6" id="KW-0143">Chaperone</keyword>
<feature type="region of interest" description="Disordered" evidence="8">
    <location>
        <begin position="467"/>
        <end position="501"/>
    </location>
</feature>